<comment type="caution">
    <text evidence="1">The sequence shown here is derived from an EMBL/GenBank/DDBJ whole genome shotgun (WGS) entry which is preliminary data.</text>
</comment>
<protein>
    <submittedName>
        <fullName evidence="1">Uncharacterized protein</fullName>
    </submittedName>
</protein>
<reference evidence="1" key="1">
    <citation type="submission" date="2022-04" db="EMBL/GenBank/DDBJ databases">
        <title>Genome of the entomopathogenic fungus Entomophthora muscae.</title>
        <authorList>
            <person name="Elya C."/>
            <person name="Lovett B.R."/>
            <person name="Lee E."/>
            <person name="Macias A.M."/>
            <person name="Hajek A.E."/>
            <person name="De Bivort B.L."/>
            <person name="Kasson M.T."/>
            <person name="De Fine Licht H.H."/>
            <person name="Stajich J.E."/>
        </authorList>
    </citation>
    <scope>NUCLEOTIDE SEQUENCE</scope>
    <source>
        <strain evidence="1">Berkeley</strain>
    </source>
</reference>
<proteinExistence type="predicted"/>
<organism evidence="1 2">
    <name type="scientific">Entomophthora muscae</name>
    <dbReference type="NCBI Taxonomy" id="34485"/>
    <lineage>
        <taxon>Eukaryota</taxon>
        <taxon>Fungi</taxon>
        <taxon>Fungi incertae sedis</taxon>
        <taxon>Zoopagomycota</taxon>
        <taxon>Entomophthoromycotina</taxon>
        <taxon>Entomophthoromycetes</taxon>
        <taxon>Entomophthorales</taxon>
        <taxon>Entomophthoraceae</taxon>
        <taxon>Entomophthora</taxon>
    </lineage>
</organism>
<sequence>MPSKIYKYYPIKEGRLTCVVCNYPYALDAPLSTLKKHIRVKHNFSIRRPPSSHQLTTHDYLKHYKRIDIQSLLNPTV</sequence>
<evidence type="ECO:0000313" key="1">
    <source>
        <dbReference type="EMBL" id="KAJ9076302.1"/>
    </source>
</evidence>
<name>A0ACC2TP80_9FUNG</name>
<evidence type="ECO:0000313" key="2">
    <source>
        <dbReference type="Proteomes" id="UP001165960"/>
    </source>
</evidence>
<gene>
    <name evidence="1" type="ORF">DSO57_1027550</name>
</gene>
<accession>A0ACC2TP80</accession>
<dbReference type="Proteomes" id="UP001165960">
    <property type="component" value="Unassembled WGS sequence"/>
</dbReference>
<dbReference type="EMBL" id="QTSX02002298">
    <property type="protein sequence ID" value="KAJ9076302.1"/>
    <property type="molecule type" value="Genomic_DNA"/>
</dbReference>
<keyword evidence="2" id="KW-1185">Reference proteome</keyword>